<dbReference type="InterPro" id="IPR001245">
    <property type="entry name" value="Ser-Thr/Tyr_kinase_cat_dom"/>
</dbReference>
<dbReference type="RefSeq" id="XP_029122239.1">
    <property type="nucleotide sequence ID" value="XM_029266406.1"/>
</dbReference>
<keyword evidence="15 23" id="KW-0675">Receptor</keyword>
<keyword evidence="13 20" id="KW-0472">Membrane</keyword>
<dbReference type="EC" id="2.7.11.1" evidence="2"/>
<dbReference type="FunFam" id="3.30.200.20:FF:000468">
    <property type="entry name" value="LysM receptor kinase 2"/>
    <property type="match status" value="1"/>
</dbReference>
<dbReference type="GO" id="GO:0004674">
    <property type="term" value="F:protein serine/threonine kinase activity"/>
    <property type="evidence" value="ECO:0007669"/>
    <property type="project" value="UniProtKB-KW"/>
</dbReference>
<dbReference type="InterPro" id="IPR057097">
    <property type="entry name" value="LysM_RLK3/10"/>
</dbReference>
<dbReference type="SUPFAM" id="SSF56112">
    <property type="entry name" value="Protein kinase-like (PK-like)"/>
    <property type="match status" value="1"/>
</dbReference>
<dbReference type="FunFam" id="1.10.510.10:FF:000468">
    <property type="entry name" value="PTI1-like tyrosine-protein kinase 3"/>
    <property type="match status" value="1"/>
</dbReference>
<evidence type="ECO:0000256" key="13">
    <source>
        <dbReference type="ARBA" id="ARBA00023136"/>
    </source>
</evidence>
<dbReference type="GO" id="GO:0005524">
    <property type="term" value="F:ATP binding"/>
    <property type="evidence" value="ECO:0007669"/>
    <property type="project" value="UniProtKB-UniRule"/>
</dbReference>
<dbReference type="InterPro" id="IPR000719">
    <property type="entry name" value="Prot_kinase_dom"/>
</dbReference>
<name>A0A8N4F726_ELAGV</name>
<dbReference type="OrthoDB" id="4062651at2759"/>
<evidence type="ECO:0000256" key="11">
    <source>
        <dbReference type="ARBA" id="ARBA00022840"/>
    </source>
</evidence>
<keyword evidence="12 20" id="KW-1133">Transmembrane helix</keyword>
<evidence type="ECO:0000256" key="18">
    <source>
        <dbReference type="ARBA" id="ARBA00048679"/>
    </source>
</evidence>
<dbReference type="Proteomes" id="UP000504607">
    <property type="component" value="Chromosome 9"/>
</dbReference>
<dbReference type="GO" id="GO:0019199">
    <property type="term" value="F:transmembrane receptor protein kinase activity"/>
    <property type="evidence" value="ECO:0007669"/>
    <property type="project" value="InterPro"/>
</dbReference>
<evidence type="ECO:0000256" key="7">
    <source>
        <dbReference type="ARBA" id="ARBA00022692"/>
    </source>
</evidence>
<evidence type="ECO:0000256" key="6">
    <source>
        <dbReference type="ARBA" id="ARBA00022679"/>
    </source>
</evidence>
<dbReference type="InterPro" id="IPR011009">
    <property type="entry name" value="Kinase-like_dom_sf"/>
</dbReference>
<dbReference type="PANTHER" id="PTHR46204:SF2">
    <property type="entry name" value="CHITIN ELICITOR RECEPTOR KINASE 1"/>
    <property type="match status" value="1"/>
</dbReference>
<keyword evidence="14" id="KW-1015">Disulfide bond</keyword>
<evidence type="ECO:0000256" key="4">
    <source>
        <dbReference type="ARBA" id="ARBA00022527"/>
    </source>
</evidence>
<dbReference type="GO" id="GO:0005886">
    <property type="term" value="C:plasma membrane"/>
    <property type="evidence" value="ECO:0007669"/>
    <property type="project" value="UniProtKB-SubCell"/>
</dbReference>
<evidence type="ECO:0000256" key="3">
    <source>
        <dbReference type="ARBA" id="ARBA00022475"/>
    </source>
</evidence>
<dbReference type="PROSITE" id="PS50011">
    <property type="entry name" value="PROTEIN_KINASE_DOM"/>
    <property type="match status" value="1"/>
</dbReference>
<organism evidence="22 23">
    <name type="scientific">Elaeis guineensis var. tenera</name>
    <name type="common">Oil palm</name>
    <dbReference type="NCBI Taxonomy" id="51953"/>
    <lineage>
        <taxon>Eukaryota</taxon>
        <taxon>Viridiplantae</taxon>
        <taxon>Streptophyta</taxon>
        <taxon>Embryophyta</taxon>
        <taxon>Tracheophyta</taxon>
        <taxon>Spermatophyta</taxon>
        <taxon>Magnoliopsida</taxon>
        <taxon>Liliopsida</taxon>
        <taxon>Arecaceae</taxon>
        <taxon>Arecoideae</taxon>
        <taxon>Cocoseae</taxon>
        <taxon>Elaeidinae</taxon>
        <taxon>Elaeis</taxon>
    </lineage>
</organism>
<dbReference type="SMART" id="SM00220">
    <property type="entry name" value="S_TKc"/>
    <property type="match status" value="1"/>
</dbReference>
<dbReference type="Pfam" id="PF07714">
    <property type="entry name" value="PK_Tyr_Ser-Thr"/>
    <property type="match status" value="1"/>
</dbReference>
<evidence type="ECO:0000313" key="22">
    <source>
        <dbReference type="Proteomes" id="UP000504607"/>
    </source>
</evidence>
<feature type="domain" description="Protein kinase" evidence="21">
    <location>
        <begin position="349"/>
        <end position="646"/>
    </location>
</feature>
<gene>
    <name evidence="23" type="primary">LOC105050961</name>
</gene>
<feature type="transmembrane region" description="Helical" evidence="20">
    <location>
        <begin position="256"/>
        <end position="283"/>
    </location>
</feature>
<evidence type="ECO:0000256" key="8">
    <source>
        <dbReference type="ARBA" id="ARBA00022729"/>
    </source>
</evidence>
<dbReference type="InterPro" id="IPR017441">
    <property type="entry name" value="Protein_kinase_ATP_BS"/>
</dbReference>
<dbReference type="Gene3D" id="3.30.200.20">
    <property type="entry name" value="Phosphorylase Kinase, domain 1"/>
    <property type="match status" value="1"/>
</dbReference>
<dbReference type="PROSITE" id="PS00107">
    <property type="entry name" value="PROTEIN_KINASE_ATP"/>
    <property type="match status" value="1"/>
</dbReference>
<dbReference type="PROSITE" id="PS00108">
    <property type="entry name" value="PROTEIN_KINASE_ST"/>
    <property type="match status" value="1"/>
</dbReference>
<evidence type="ECO:0000256" key="20">
    <source>
        <dbReference type="SAM" id="Phobius"/>
    </source>
</evidence>
<keyword evidence="4" id="KW-0723">Serine/threonine-protein kinase</keyword>
<keyword evidence="6" id="KW-0808">Transferase</keyword>
<sequence>MASKSRVWVSASLAKMAVSRNLDLELVFRSISSSLFSLFLLASFPLRSESSCRRGCDLALGSYYIPVESKTNLTYISSLFDESLANVSFYNPNISNTDSVHTDSRVNVSFRCDPLDDGAFLGHIFSYRTSRGDTYTSIASSVYSNLTTVRALEYFNSYSANQIPDGVDINVTVNCSCGNANVSRDYGLFVTYPLRPGDNLSSVAAEWRLSGQEDLLQKYNQGVNFSAGEGIVFIPTTDPNGSYPLLTLSSCKSKRLSAGAIAGISVAALVAVLVAAICTYFGVYRRKKGRKASLLPSTYEDSAILHGHGSADASGQTPQEGSGSQLPGFAVDKSVEFSYEELAGATNDFSLSSKIGEGGFGAVYYAELRGEKAAIKKMDMQASKEFLAELKVLTHVHHLNLVRLLGYCIKDSLFLVYEYIENGNLSQHLRGSGRNPLPWSARVQIALDSARALEYMHEQTVPQYIHRDIKSANILIDKNFRGKVTIVPVTWKAEHQHAFYNICVLVMQVADFGLTKLTEFGILPDPTRAVGTFGYMPPEYAQLGDVSTKVDVYAFGVVLYELISAKAAVVRTGEATEFKGLVGLFEDALSQPDPREHLQKLVDPRLGDNYPIDSIHKMAQLAKACTHENPQLRPSMRSIVVALMMLSSSTEDLDIDAFYGNPALVNLVSGRIRRCESPREPSCA</sequence>
<reference evidence="23" key="1">
    <citation type="submission" date="2025-08" db="UniProtKB">
        <authorList>
            <consortium name="RefSeq"/>
        </authorList>
    </citation>
    <scope>IDENTIFICATION</scope>
</reference>
<comment type="catalytic activity">
    <reaction evidence="17">
        <text>L-threonyl-[protein] + ATP = O-phospho-L-threonyl-[protein] + ADP + H(+)</text>
        <dbReference type="Rhea" id="RHEA:46608"/>
        <dbReference type="Rhea" id="RHEA-COMP:11060"/>
        <dbReference type="Rhea" id="RHEA-COMP:11605"/>
        <dbReference type="ChEBI" id="CHEBI:15378"/>
        <dbReference type="ChEBI" id="CHEBI:30013"/>
        <dbReference type="ChEBI" id="CHEBI:30616"/>
        <dbReference type="ChEBI" id="CHEBI:61977"/>
        <dbReference type="ChEBI" id="CHEBI:456216"/>
        <dbReference type="EC" id="2.7.11.1"/>
    </reaction>
</comment>
<dbReference type="GO" id="GO:0008061">
    <property type="term" value="F:chitin binding"/>
    <property type="evidence" value="ECO:0007669"/>
    <property type="project" value="UniProtKB-KW"/>
</dbReference>
<dbReference type="Pfam" id="PF23472">
    <property type="entry name" value="LysM2_CERK1_LYK3_4_5"/>
    <property type="match status" value="1"/>
</dbReference>
<dbReference type="AlphaFoldDB" id="A0A8N4F726"/>
<keyword evidence="7 20" id="KW-0812">Transmembrane</keyword>
<dbReference type="PANTHER" id="PTHR46204">
    <property type="entry name" value="CHITIN ELICITOR RECEPTOR KINASE 1-RELATED"/>
    <property type="match status" value="1"/>
</dbReference>
<keyword evidence="11 19" id="KW-0067">ATP-binding</keyword>
<keyword evidence="10 23" id="KW-0418">Kinase</keyword>
<dbReference type="InterPro" id="IPR044812">
    <property type="entry name" value="CERK1/LYK3-like"/>
</dbReference>
<evidence type="ECO:0000256" key="1">
    <source>
        <dbReference type="ARBA" id="ARBA00004162"/>
    </source>
</evidence>
<accession>A0A8N4F726</accession>
<evidence type="ECO:0000256" key="12">
    <source>
        <dbReference type="ARBA" id="ARBA00022989"/>
    </source>
</evidence>
<proteinExistence type="predicted"/>
<keyword evidence="5" id="KW-0147">Chitin-binding</keyword>
<evidence type="ECO:0000256" key="17">
    <source>
        <dbReference type="ARBA" id="ARBA00047899"/>
    </source>
</evidence>
<evidence type="ECO:0000256" key="14">
    <source>
        <dbReference type="ARBA" id="ARBA00023157"/>
    </source>
</evidence>
<evidence type="ECO:0000313" key="23">
    <source>
        <dbReference type="RefSeq" id="XP_029122239.1"/>
    </source>
</evidence>
<protein>
    <recommendedName>
        <fullName evidence="2">non-specific serine/threonine protein kinase</fullName>
        <ecNumber evidence="2">2.7.11.1</ecNumber>
    </recommendedName>
</protein>
<keyword evidence="16" id="KW-0325">Glycoprotein</keyword>
<evidence type="ECO:0000259" key="21">
    <source>
        <dbReference type="PROSITE" id="PS50011"/>
    </source>
</evidence>
<evidence type="ECO:0000256" key="16">
    <source>
        <dbReference type="ARBA" id="ARBA00023180"/>
    </source>
</evidence>
<dbReference type="InterPro" id="IPR008271">
    <property type="entry name" value="Ser/Thr_kinase_AS"/>
</dbReference>
<dbReference type="InterPro" id="IPR056562">
    <property type="entry name" value="LysM2_CERK1_LYK3_4_5"/>
</dbReference>
<comment type="catalytic activity">
    <reaction evidence="18">
        <text>L-seryl-[protein] + ATP = O-phospho-L-seryl-[protein] + ADP + H(+)</text>
        <dbReference type="Rhea" id="RHEA:17989"/>
        <dbReference type="Rhea" id="RHEA-COMP:9863"/>
        <dbReference type="Rhea" id="RHEA-COMP:11604"/>
        <dbReference type="ChEBI" id="CHEBI:15378"/>
        <dbReference type="ChEBI" id="CHEBI:29999"/>
        <dbReference type="ChEBI" id="CHEBI:30616"/>
        <dbReference type="ChEBI" id="CHEBI:83421"/>
        <dbReference type="ChEBI" id="CHEBI:456216"/>
        <dbReference type="EC" id="2.7.11.1"/>
    </reaction>
</comment>
<dbReference type="GO" id="GO:0045087">
    <property type="term" value="P:innate immune response"/>
    <property type="evidence" value="ECO:0007669"/>
    <property type="project" value="InterPro"/>
</dbReference>
<evidence type="ECO:0000256" key="10">
    <source>
        <dbReference type="ARBA" id="ARBA00022777"/>
    </source>
</evidence>
<keyword evidence="9 19" id="KW-0547">Nucleotide-binding</keyword>
<keyword evidence="3" id="KW-1003">Cell membrane</keyword>
<evidence type="ECO:0000256" key="15">
    <source>
        <dbReference type="ARBA" id="ARBA00023170"/>
    </source>
</evidence>
<comment type="subcellular location">
    <subcellularLocation>
        <location evidence="1">Cell membrane</location>
        <topology evidence="1">Single-pass membrane protein</topology>
    </subcellularLocation>
</comment>
<evidence type="ECO:0000256" key="9">
    <source>
        <dbReference type="ARBA" id="ARBA00022741"/>
    </source>
</evidence>
<dbReference type="Pfam" id="PF23577">
    <property type="entry name" value="LysM_RLK"/>
    <property type="match status" value="1"/>
</dbReference>
<feature type="binding site" evidence="19">
    <location>
        <position position="377"/>
    </location>
    <ligand>
        <name>ATP</name>
        <dbReference type="ChEBI" id="CHEBI:30616"/>
    </ligand>
</feature>
<keyword evidence="8" id="KW-0732">Signal</keyword>
<keyword evidence="22" id="KW-1185">Reference proteome</keyword>
<evidence type="ECO:0000256" key="5">
    <source>
        <dbReference type="ARBA" id="ARBA00022669"/>
    </source>
</evidence>
<dbReference type="Gene3D" id="1.10.510.10">
    <property type="entry name" value="Transferase(Phosphotransferase) domain 1"/>
    <property type="match status" value="1"/>
</dbReference>
<evidence type="ECO:0000256" key="19">
    <source>
        <dbReference type="PROSITE-ProRule" id="PRU10141"/>
    </source>
</evidence>
<evidence type="ECO:0000256" key="2">
    <source>
        <dbReference type="ARBA" id="ARBA00012513"/>
    </source>
</evidence>